<evidence type="ECO:0000256" key="2">
    <source>
        <dbReference type="ARBA" id="ARBA00023163"/>
    </source>
</evidence>
<dbReference type="eggNOG" id="arCOG02280">
    <property type="taxonomic scope" value="Archaea"/>
</dbReference>
<protein>
    <submittedName>
        <fullName evidence="5">Putative DNA binding protein</fullName>
    </submittedName>
</protein>
<gene>
    <name evidence="5" type="ORF">K933_06852</name>
</gene>
<keyword evidence="1" id="KW-0805">Transcription regulation</keyword>
<sequence>MSIRVTFTTEPAAFALGRLLDTDQPVSVTLATTTPIAGQPFPLVWVTGDDREIASFERTVRDREGVESLRADTRRPSAVRYRIDWTADDDCLTDILVSHDAVVESAERSGHGTDWRFVVSFPDHALLTSFHAACLDAAVPLDVERLDSDPRPDPGGQASDDLSEKQREALALALSEGYFAVPRRTTLEALGDRLGISGQATSQRLRRGVERCVELALGHAGGDRGE</sequence>
<dbReference type="PANTHER" id="PTHR34236">
    <property type="entry name" value="DIMETHYL SULFOXIDE REDUCTASE TRANSCRIPTIONAL ACTIVATOR"/>
    <property type="match status" value="1"/>
</dbReference>
<evidence type="ECO:0000256" key="1">
    <source>
        <dbReference type="ARBA" id="ARBA00023015"/>
    </source>
</evidence>
<dbReference type="PANTHER" id="PTHR34236:SF1">
    <property type="entry name" value="DIMETHYL SULFOXIDE REDUCTASE TRANSCRIPTIONAL ACTIVATOR"/>
    <property type="match status" value="1"/>
</dbReference>
<accession>V4HDZ2</accession>
<dbReference type="Proteomes" id="UP000017840">
    <property type="component" value="Unassembled WGS sequence"/>
</dbReference>
<organism evidence="5 6">
    <name type="scientific">Candidatus Halobonum tyrrellensis G22</name>
    <dbReference type="NCBI Taxonomy" id="1324957"/>
    <lineage>
        <taxon>Archaea</taxon>
        <taxon>Methanobacteriati</taxon>
        <taxon>Methanobacteriota</taxon>
        <taxon>Stenosarchaea group</taxon>
        <taxon>Halobacteria</taxon>
        <taxon>Halobacteriales</taxon>
        <taxon>Haloferacaceae</taxon>
        <taxon>Candidatus Halobonum</taxon>
    </lineage>
</organism>
<comment type="caution">
    <text evidence="5">The sequence shown here is derived from an EMBL/GenBank/DDBJ whole genome shotgun (WGS) entry which is preliminary data.</text>
</comment>
<dbReference type="OrthoDB" id="202021at2157"/>
<name>V4HDZ2_9EURY</name>
<dbReference type="EMBL" id="ASGZ01000022">
    <property type="protein sequence ID" value="ESP88875.1"/>
    <property type="molecule type" value="Genomic_DNA"/>
</dbReference>
<dbReference type="Pfam" id="PF04967">
    <property type="entry name" value="HTH_10"/>
    <property type="match status" value="1"/>
</dbReference>
<evidence type="ECO:0000256" key="3">
    <source>
        <dbReference type="SAM" id="MobiDB-lite"/>
    </source>
</evidence>
<keyword evidence="6" id="KW-1185">Reference proteome</keyword>
<feature type="region of interest" description="Disordered" evidence="3">
    <location>
        <begin position="145"/>
        <end position="164"/>
    </location>
</feature>
<keyword evidence="2" id="KW-0804">Transcription</keyword>
<dbReference type="RefSeq" id="WP_023393957.1">
    <property type="nucleotide sequence ID" value="NZ_ASGZ01000022.1"/>
</dbReference>
<evidence type="ECO:0000313" key="6">
    <source>
        <dbReference type="Proteomes" id="UP000017840"/>
    </source>
</evidence>
<evidence type="ECO:0000259" key="4">
    <source>
        <dbReference type="Pfam" id="PF04967"/>
    </source>
</evidence>
<feature type="domain" description="HTH bat-type" evidence="4">
    <location>
        <begin position="162"/>
        <end position="209"/>
    </location>
</feature>
<dbReference type="InterPro" id="IPR007050">
    <property type="entry name" value="HTH_bacterioopsin"/>
</dbReference>
<reference evidence="5 6" key="1">
    <citation type="journal article" date="2013" name="Genome Announc.">
        <title>Draft Genome Sequence of 'Candidatus Halobonum tyrrellensis' Strain G22, Isolated from the Hypersaline Waters of Lake Tyrrell, Australia.</title>
        <authorList>
            <person name="Ugalde J.A."/>
            <person name="Narasingarao P."/>
            <person name="Kuo S."/>
            <person name="Podell S."/>
            <person name="Allen E.E."/>
        </authorList>
    </citation>
    <scope>NUCLEOTIDE SEQUENCE [LARGE SCALE GENOMIC DNA]</scope>
    <source>
        <strain evidence="5 6">G22</strain>
    </source>
</reference>
<evidence type="ECO:0000313" key="5">
    <source>
        <dbReference type="EMBL" id="ESP88875.1"/>
    </source>
</evidence>
<dbReference type="AlphaFoldDB" id="V4HDZ2"/>
<proteinExistence type="predicted"/>